<dbReference type="InterPro" id="IPR008930">
    <property type="entry name" value="Terpenoid_cyclase/PrenylTrfase"/>
</dbReference>
<evidence type="ECO:0000313" key="4">
    <source>
        <dbReference type="Proteomes" id="UP000834106"/>
    </source>
</evidence>
<dbReference type="Pfam" id="PF13249">
    <property type="entry name" value="SQHop_cyclase_N"/>
    <property type="match status" value="1"/>
</dbReference>
<dbReference type="InterPro" id="IPR032697">
    <property type="entry name" value="SQ_cyclase_N"/>
</dbReference>
<gene>
    <name evidence="3" type="ORF">FPE_LOCUS33372</name>
</gene>
<feature type="domain" description="Squalene cyclase N-terminal" evidence="2">
    <location>
        <begin position="99"/>
        <end position="225"/>
    </location>
</feature>
<dbReference type="GO" id="GO:0016104">
    <property type="term" value="P:triterpenoid biosynthetic process"/>
    <property type="evidence" value="ECO:0007669"/>
    <property type="project" value="InterPro"/>
</dbReference>
<organism evidence="3 4">
    <name type="scientific">Fraxinus pennsylvanica</name>
    <dbReference type="NCBI Taxonomy" id="56036"/>
    <lineage>
        <taxon>Eukaryota</taxon>
        <taxon>Viridiplantae</taxon>
        <taxon>Streptophyta</taxon>
        <taxon>Embryophyta</taxon>
        <taxon>Tracheophyta</taxon>
        <taxon>Spermatophyta</taxon>
        <taxon>Magnoliopsida</taxon>
        <taxon>eudicotyledons</taxon>
        <taxon>Gunneridae</taxon>
        <taxon>Pentapetalae</taxon>
        <taxon>asterids</taxon>
        <taxon>lamiids</taxon>
        <taxon>Lamiales</taxon>
        <taxon>Oleaceae</taxon>
        <taxon>Oleeae</taxon>
        <taxon>Fraxinus</taxon>
    </lineage>
</organism>
<dbReference type="SUPFAM" id="SSF48239">
    <property type="entry name" value="Terpenoid cyclases/Protein prenyltransferases"/>
    <property type="match status" value="1"/>
</dbReference>
<evidence type="ECO:0000259" key="2">
    <source>
        <dbReference type="Pfam" id="PF13249"/>
    </source>
</evidence>
<dbReference type="InterPro" id="IPR018333">
    <property type="entry name" value="Squalene_cyclase"/>
</dbReference>
<evidence type="ECO:0000313" key="3">
    <source>
        <dbReference type="EMBL" id="CAI9785942.1"/>
    </source>
</evidence>
<protein>
    <recommendedName>
        <fullName evidence="2">Squalene cyclase N-terminal domain-containing protein</fullName>
    </recommendedName>
</protein>
<dbReference type="Gene3D" id="1.50.10.20">
    <property type="match status" value="1"/>
</dbReference>
<reference evidence="3" key="1">
    <citation type="submission" date="2023-05" db="EMBL/GenBank/DDBJ databases">
        <authorList>
            <person name="Huff M."/>
        </authorList>
    </citation>
    <scope>NUCLEOTIDE SEQUENCE</scope>
</reference>
<dbReference type="PANTHER" id="PTHR11764">
    <property type="entry name" value="TERPENE CYCLASE/MUTASE FAMILY MEMBER"/>
    <property type="match status" value="1"/>
</dbReference>
<dbReference type="GO" id="GO:0005811">
    <property type="term" value="C:lipid droplet"/>
    <property type="evidence" value="ECO:0007669"/>
    <property type="project" value="InterPro"/>
</dbReference>
<dbReference type="FunFam" id="1.50.10.20:FF:000044">
    <property type="entry name" value="Lupeol synthase"/>
    <property type="match status" value="1"/>
</dbReference>
<dbReference type="AlphaFoldDB" id="A0AAD2ACY9"/>
<dbReference type="EMBL" id="OU503057">
    <property type="protein sequence ID" value="CAI9785942.1"/>
    <property type="molecule type" value="Genomic_DNA"/>
</dbReference>
<sequence length="226" mass="26000">MWRLKIAEGGNNPYLYSTNDYVGRQTWEFDPDYGTAQDRAEVEKAHQEFWNNRCKVKPSSDLVWRMQFLRENNFKQTIPQVKVVDGEDITYETATATLQRAVHFFSALQASDGHWPAENAGPLFFLPPLVMCLYITGHLNKVFPAEHRKEILRYIYCHQNEDGGWGLHIEGHSTMFCTTLSYICMRILGEEPEGGKNNACARARKWILDHGTVTAIPSWGKTWLSV</sequence>
<name>A0AAD2ACY9_9LAMI</name>
<proteinExistence type="predicted"/>
<dbReference type="GO" id="GO:0042300">
    <property type="term" value="F:beta-amyrin synthase activity"/>
    <property type="evidence" value="ECO:0007669"/>
    <property type="project" value="TreeGrafter"/>
</dbReference>
<evidence type="ECO:0000256" key="1">
    <source>
        <dbReference type="ARBA" id="ARBA00023235"/>
    </source>
</evidence>
<keyword evidence="1" id="KW-0413">Isomerase</keyword>
<accession>A0AAD2ACY9</accession>
<dbReference type="Proteomes" id="UP000834106">
    <property type="component" value="Chromosome 22"/>
</dbReference>
<dbReference type="PANTHER" id="PTHR11764:SF58">
    <property type="entry name" value="BETA-AMYRIN SYNTHASE-RELATED"/>
    <property type="match status" value="1"/>
</dbReference>
<keyword evidence="4" id="KW-1185">Reference proteome</keyword>